<name>A0A6N2NBB5_SALVM</name>
<dbReference type="SUPFAM" id="SSF56112">
    <property type="entry name" value="Protein kinase-like (PK-like)"/>
    <property type="match status" value="1"/>
</dbReference>
<evidence type="ECO:0000256" key="1">
    <source>
        <dbReference type="ARBA" id="ARBA00022527"/>
    </source>
</evidence>
<keyword evidence="5" id="KW-0067">ATP-binding</keyword>
<gene>
    <name evidence="7" type="ORF">SVIM_LOCUS426440</name>
</gene>
<dbReference type="Gene3D" id="1.10.510.10">
    <property type="entry name" value="Transferase(Phosphotransferase) domain 1"/>
    <property type="match status" value="1"/>
</dbReference>
<dbReference type="Pfam" id="PF00069">
    <property type="entry name" value="Pkinase"/>
    <property type="match status" value="1"/>
</dbReference>
<evidence type="ECO:0000313" key="7">
    <source>
        <dbReference type="EMBL" id="VFU58395.1"/>
    </source>
</evidence>
<dbReference type="GO" id="GO:0004674">
    <property type="term" value="F:protein serine/threonine kinase activity"/>
    <property type="evidence" value="ECO:0007669"/>
    <property type="project" value="UniProtKB-KW"/>
</dbReference>
<evidence type="ECO:0000256" key="4">
    <source>
        <dbReference type="ARBA" id="ARBA00022777"/>
    </source>
</evidence>
<evidence type="ECO:0000256" key="5">
    <source>
        <dbReference type="ARBA" id="ARBA00022840"/>
    </source>
</evidence>
<dbReference type="InterPro" id="IPR000719">
    <property type="entry name" value="Prot_kinase_dom"/>
</dbReference>
<feature type="domain" description="Protein kinase" evidence="6">
    <location>
        <begin position="1"/>
        <end position="90"/>
    </location>
</feature>
<dbReference type="PANTHER" id="PTHR24056">
    <property type="entry name" value="CELL DIVISION PROTEIN KINASE"/>
    <property type="match status" value="1"/>
</dbReference>
<dbReference type="InterPro" id="IPR050108">
    <property type="entry name" value="CDK"/>
</dbReference>
<protein>
    <recommendedName>
        <fullName evidence="6">Protein kinase domain-containing protein</fullName>
    </recommendedName>
</protein>
<sequence>MGLSKLLIFGLARIYQAPLKALSDNGVVVTIWYRAPELLLGAKHYTSAIDMWAVGCIFAELLTLKPLFQGAETKSTQIFPARSTDRYLRS</sequence>
<dbReference type="PANTHER" id="PTHR24056:SF495">
    <property type="entry name" value="CYCLIN-DEPENDENT KINASE 8-RELATED"/>
    <property type="match status" value="1"/>
</dbReference>
<dbReference type="GO" id="GO:0005524">
    <property type="term" value="F:ATP binding"/>
    <property type="evidence" value="ECO:0007669"/>
    <property type="project" value="UniProtKB-KW"/>
</dbReference>
<keyword evidence="3" id="KW-0547">Nucleotide-binding</keyword>
<dbReference type="EMBL" id="CAADRP010001985">
    <property type="protein sequence ID" value="VFU58395.1"/>
    <property type="molecule type" value="Genomic_DNA"/>
</dbReference>
<evidence type="ECO:0000256" key="3">
    <source>
        <dbReference type="ARBA" id="ARBA00022741"/>
    </source>
</evidence>
<evidence type="ECO:0000259" key="6">
    <source>
        <dbReference type="PROSITE" id="PS50011"/>
    </source>
</evidence>
<dbReference type="PROSITE" id="PS50011">
    <property type="entry name" value="PROTEIN_KINASE_DOM"/>
    <property type="match status" value="1"/>
</dbReference>
<keyword evidence="1" id="KW-0723">Serine/threonine-protein kinase</keyword>
<dbReference type="AlphaFoldDB" id="A0A6N2NBB5"/>
<dbReference type="GO" id="GO:0016592">
    <property type="term" value="C:mediator complex"/>
    <property type="evidence" value="ECO:0007669"/>
    <property type="project" value="TreeGrafter"/>
</dbReference>
<keyword evidence="4" id="KW-0418">Kinase</keyword>
<dbReference type="InterPro" id="IPR011009">
    <property type="entry name" value="Kinase-like_dom_sf"/>
</dbReference>
<organism evidence="7">
    <name type="scientific">Salix viminalis</name>
    <name type="common">Common osier</name>
    <name type="synonym">Basket willow</name>
    <dbReference type="NCBI Taxonomy" id="40686"/>
    <lineage>
        <taxon>Eukaryota</taxon>
        <taxon>Viridiplantae</taxon>
        <taxon>Streptophyta</taxon>
        <taxon>Embryophyta</taxon>
        <taxon>Tracheophyta</taxon>
        <taxon>Spermatophyta</taxon>
        <taxon>Magnoliopsida</taxon>
        <taxon>eudicotyledons</taxon>
        <taxon>Gunneridae</taxon>
        <taxon>Pentapetalae</taxon>
        <taxon>rosids</taxon>
        <taxon>fabids</taxon>
        <taxon>Malpighiales</taxon>
        <taxon>Salicaceae</taxon>
        <taxon>Saliceae</taxon>
        <taxon>Salix</taxon>
    </lineage>
</organism>
<proteinExistence type="predicted"/>
<keyword evidence="2" id="KW-0808">Transferase</keyword>
<reference evidence="7" key="1">
    <citation type="submission" date="2019-03" db="EMBL/GenBank/DDBJ databases">
        <authorList>
            <person name="Mank J."/>
            <person name="Almeida P."/>
        </authorList>
    </citation>
    <scope>NUCLEOTIDE SEQUENCE</scope>
    <source>
        <strain evidence="7">78183</strain>
    </source>
</reference>
<accession>A0A6N2NBB5</accession>
<evidence type="ECO:0000256" key="2">
    <source>
        <dbReference type="ARBA" id="ARBA00022679"/>
    </source>
</evidence>